<accession>A0A3N4KL54</accession>
<proteinExistence type="predicted"/>
<dbReference type="Gene3D" id="3.30.559.30">
    <property type="entry name" value="Nonribosomal peptide synthetase, condensation domain"/>
    <property type="match status" value="1"/>
</dbReference>
<evidence type="ECO:0008006" key="3">
    <source>
        <dbReference type="Google" id="ProtNLM"/>
    </source>
</evidence>
<dbReference type="PANTHER" id="PTHR28037">
    <property type="entry name" value="ALCOHOL O-ACETYLTRANSFERASE 1-RELATED"/>
    <property type="match status" value="1"/>
</dbReference>
<keyword evidence="2" id="KW-1185">Reference proteome</keyword>
<dbReference type="AlphaFoldDB" id="A0A3N4KL54"/>
<dbReference type="EMBL" id="ML119156">
    <property type="protein sequence ID" value="RPB09061.1"/>
    <property type="molecule type" value="Genomic_DNA"/>
</dbReference>
<organism evidence="1 2">
    <name type="scientific">Morchella conica CCBAS932</name>
    <dbReference type="NCBI Taxonomy" id="1392247"/>
    <lineage>
        <taxon>Eukaryota</taxon>
        <taxon>Fungi</taxon>
        <taxon>Dikarya</taxon>
        <taxon>Ascomycota</taxon>
        <taxon>Pezizomycotina</taxon>
        <taxon>Pezizomycetes</taxon>
        <taxon>Pezizales</taxon>
        <taxon>Morchellaceae</taxon>
        <taxon>Morchella</taxon>
    </lineage>
</organism>
<evidence type="ECO:0000313" key="1">
    <source>
        <dbReference type="EMBL" id="RPB09061.1"/>
    </source>
</evidence>
<protein>
    <recommendedName>
        <fullName evidence="3">Alcohol acetyltransferase</fullName>
    </recommendedName>
</protein>
<dbReference type="Gene3D" id="3.30.559.10">
    <property type="entry name" value="Chloramphenicol acetyltransferase-like domain"/>
    <property type="match status" value="1"/>
</dbReference>
<dbReference type="STRING" id="1392247.A0A3N4KL54"/>
<dbReference type="InParanoid" id="A0A3N4KL54"/>
<dbReference type="Proteomes" id="UP000277580">
    <property type="component" value="Unassembled WGS sequence"/>
</dbReference>
<dbReference type="SUPFAM" id="SSF52777">
    <property type="entry name" value="CoA-dependent acyltransferases"/>
    <property type="match status" value="2"/>
</dbReference>
<dbReference type="OrthoDB" id="2150604at2759"/>
<name>A0A3N4KL54_9PEZI</name>
<dbReference type="GO" id="GO:0008080">
    <property type="term" value="F:N-acetyltransferase activity"/>
    <property type="evidence" value="ECO:0007669"/>
    <property type="project" value="TreeGrafter"/>
</dbReference>
<dbReference type="PANTHER" id="PTHR28037:SF1">
    <property type="entry name" value="ALCOHOL O-ACETYLTRANSFERASE 1-RELATED"/>
    <property type="match status" value="1"/>
</dbReference>
<sequence length="467" mass="50048">MTENIAQPLRPVGMLEKWSTVRHNLSFYINVIITARYTTPTSTPLTKPTLYRALTTLLTTHPHLTTTVLNEHTPHPTFARLPTVDLNDLVTTTRLHVPTTSPAAELAELDSILSSQHNTKFHNLGRLPLWRLVLITPHTPDSAGRGVDLAFIYHHALGDGATGLAFHRALLRALNSPSPHGEGEEEVDSVVVPPELPLPPPLEGLVSLSTSMSRMWSLLWSLKSAVVVAAGHWSGAPIQIPLKNVIRTVVFPAGVVAGVVGACRREGTTVTALLQAVLARAFFGVLEEGGEGWQTLSTTAAIDMRRFIPGAGEDTMGVLVCSVPVVHEREATADVWAVAKRCGAVLRRAVEAGTKDTDTGLLKYLSDYEKYFLGKLGTRREHSIEVSNLGVLKNTSEEQGGWGISRAIFSQSASVTGCAVEFSVVSVAGGEMCVCVCVQEGIIEEGVLAGAVRAFEAALVELAGVSE</sequence>
<gene>
    <name evidence="1" type="ORF">P167DRAFT_511426</name>
</gene>
<dbReference type="Pfam" id="PF07247">
    <property type="entry name" value="AATase"/>
    <property type="match status" value="1"/>
</dbReference>
<dbReference type="InterPro" id="IPR023213">
    <property type="entry name" value="CAT-like_dom_sf"/>
</dbReference>
<dbReference type="InterPro" id="IPR052058">
    <property type="entry name" value="Alcohol_O-acetyltransferase"/>
</dbReference>
<dbReference type="InterPro" id="IPR010828">
    <property type="entry name" value="Atf2/Sli1-like"/>
</dbReference>
<evidence type="ECO:0000313" key="2">
    <source>
        <dbReference type="Proteomes" id="UP000277580"/>
    </source>
</evidence>
<reference evidence="1 2" key="1">
    <citation type="journal article" date="2018" name="Nat. Ecol. Evol.">
        <title>Pezizomycetes genomes reveal the molecular basis of ectomycorrhizal truffle lifestyle.</title>
        <authorList>
            <person name="Murat C."/>
            <person name="Payen T."/>
            <person name="Noel B."/>
            <person name="Kuo A."/>
            <person name="Morin E."/>
            <person name="Chen J."/>
            <person name="Kohler A."/>
            <person name="Krizsan K."/>
            <person name="Balestrini R."/>
            <person name="Da Silva C."/>
            <person name="Montanini B."/>
            <person name="Hainaut M."/>
            <person name="Levati E."/>
            <person name="Barry K.W."/>
            <person name="Belfiori B."/>
            <person name="Cichocki N."/>
            <person name="Clum A."/>
            <person name="Dockter R.B."/>
            <person name="Fauchery L."/>
            <person name="Guy J."/>
            <person name="Iotti M."/>
            <person name="Le Tacon F."/>
            <person name="Lindquist E.A."/>
            <person name="Lipzen A."/>
            <person name="Malagnac F."/>
            <person name="Mello A."/>
            <person name="Molinier V."/>
            <person name="Miyauchi S."/>
            <person name="Poulain J."/>
            <person name="Riccioni C."/>
            <person name="Rubini A."/>
            <person name="Sitrit Y."/>
            <person name="Splivallo R."/>
            <person name="Traeger S."/>
            <person name="Wang M."/>
            <person name="Zifcakova L."/>
            <person name="Wipf D."/>
            <person name="Zambonelli A."/>
            <person name="Paolocci F."/>
            <person name="Nowrousian M."/>
            <person name="Ottonello S."/>
            <person name="Baldrian P."/>
            <person name="Spatafora J.W."/>
            <person name="Henrissat B."/>
            <person name="Nagy L.G."/>
            <person name="Aury J.M."/>
            <person name="Wincker P."/>
            <person name="Grigoriev I.V."/>
            <person name="Bonfante P."/>
            <person name="Martin F.M."/>
        </authorList>
    </citation>
    <scope>NUCLEOTIDE SEQUENCE [LARGE SCALE GENOMIC DNA]</scope>
    <source>
        <strain evidence="1 2">CCBAS932</strain>
    </source>
</reference>